<accession>A0ABY4YKY4</accession>
<gene>
    <name evidence="1" type="ORF">NF557_02375</name>
</gene>
<evidence type="ECO:0000313" key="1">
    <source>
        <dbReference type="EMBL" id="USQ76797.1"/>
    </source>
</evidence>
<protein>
    <submittedName>
        <fullName evidence="1">Uncharacterized protein</fullName>
    </submittedName>
</protein>
<evidence type="ECO:0000313" key="2">
    <source>
        <dbReference type="Proteomes" id="UP001056535"/>
    </source>
</evidence>
<sequence length="385" mass="43400">MNPVRSIDVVAWSNYEEPGYAFSRGLDHVSDSWPNFRLRSEDDITLADYLDDEDHSEDQVLSGDTERFRRSWVAHTLTLPFAFDLIPWIWSRQHPRWWVRIQYAEVIDQLRIESWEGGRPRRIIRINAETPWVIYGDPFAWEAPFWDGRQPQGGEFEGSPAPLTLATEAEQVDLTKLFVLKGGARGVAGGGLPREYDADLGTCEVRDGRVFWRGLKPTQRASEQAHHLPGSFVDKEGLAHIDLENANLTPDPSLATEEDDWPDVEGLFAAAMENLLGITSREDLGQDHWTGLLLGSQPLPQKDLTMTKAADPQLRTGPRVETKLNTNDAAPDQVRTDPLDPPTVLPVRLSAAEQDKIQSVAHANHIPVPTLIRTWILDRLDQEST</sequence>
<reference evidence="1" key="1">
    <citation type="submission" date="2022-06" db="EMBL/GenBank/DDBJ databases">
        <title>Ornithinimicrobium JY.X270.</title>
        <authorList>
            <person name="Huang Y."/>
        </authorList>
    </citation>
    <scope>NUCLEOTIDE SEQUENCE</scope>
    <source>
        <strain evidence="1">JY.X270</strain>
    </source>
</reference>
<name>A0ABY4YKY4_9MICO</name>
<dbReference type="EMBL" id="CP099490">
    <property type="protein sequence ID" value="USQ76797.1"/>
    <property type="molecule type" value="Genomic_DNA"/>
</dbReference>
<organism evidence="1 2">
    <name type="scientific">Ornithinimicrobium cryptoxanthini</name>
    <dbReference type="NCBI Taxonomy" id="2934161"/>
    <lineage>
        <taxon>Bacteria</taxon>
        <taxon>Bacillati</taxon>
        <taxon>Actinomycetota</taxon>
        <taxon>Actinomycetes</taxon>
        <taxon>Micrococcales</taxon>
        <taxon>Ornithinimicrobiaceae</taxon>
        <taxon>Ornithinimicrobium</taxon>
    </lineage>
</organism>
<keyword evidence="2" id="KW-1185">Reference proteome</keyword>
<proteinExistence type="predicted"/>
<dbReference type="RefSeq" id="WP_252621500.1">
    <property type="nucleotide sequence ID" value="NZ_CP099490.1"/>
</dbReference>
<dbReference type="Proteomes" id="UP001056535">
    <property type="component" value="Chromosome"/>
</dbReference>